<dbReference type="AlphaFoldDB" id="A0A939IYU1"/>
<evidence type="ECO:0000256" key="1">
    <source>
        <dbReference type="ARBA" id="ARBA00003510"/>
    </source>
</evidence>
<keyword evidence="4" id="KW-0813">Transport</keyword>
<evidence type="ECO:0000256" key="5">
    <source>
        <dbReference type="ARBA" id="ARBA00022475"/>
    </source>
</evidence>
<evidence type="ECO:0000256" key="6">
    <source>
        <dbReference type="ARBA" id="ARBA00022592"/>
    </source>
</evidence>
<feature type="transmembrane region" description="Helical" evidence="10">
    <location>
        <begin position="32"/>
        <end position="54"/>
    </location>
</feature>
<evidence type="ECO:0000259" key="11">
    <source>
        <dbReference type="PROSITE" id="PS50928"/>
    </source>
</evidence>
<dbReference type="PROSITE" id="PS50928">
    <property type="entry name" value="ABC_TM1"/>
    <property type="match status" value="1"/>
</dbReference>
<evidence type="ECO:0000313" key="13">
    <source>
        <dbReference type="Proteomes" id="UP000664332"/>
    </source>
</evidence>
<name>A0A939IYU1_9CORY</name>
<dbReference type="InterPro" id="IPR035906">
    <property type="entry name" value="MetI-like_sf"/>
</dbReference>
<feature type="domain" description="ABC transmembrane type-1" evidence="11">
    <location>
        <begin position="90"/>
        <end position="300"/>
    </location>
</feature>
<evidence type="ECO:0000313" key="12">
    <source>
        <dbReference type="EMBL" id="MBN9645022.1"/>
    </source>
</evidence>
<keyword evidence="7 10" id="KW-0812">Transmembrane</keyword>
<dbReference type="PANTHER" id="PTHR42922">
    <property type="entry name" value="PHOSPHATE TRANSPORT SYSTEM PERMEASE PROTEIN PSTA"/>
    <property type="match status" value="1"/>
</dbReference>
<dbReference type="GO" id="GO:0005315">
    <property type="term" value="F:phosphate transmembrane transporter activity"/>
    <property type="evidence" value="ECO:0007669"/>
    <property type="project" value="InterPro"/>
</dbReference>
<evidence type="ECO:0000256" key="7">
    <source>
        <dbReference type="ARBA" id="ARBA00022692"/>
    </source>
</evidence>
<proteinExistence type="inferred from homology"/>
<dbReference type="NCBIfam" id="TIGR00974">
    <property type="entry name" value="3a0107s02c"/>
    <property type="match status" value="1"/>
</dbReference>
<feature type="transmembrane region" description="Helical" evidence="10">
    <location>
        <begin position="278"/>
        <end position="299"/>
    </location>
</feature>
<evidence type="ECO:0000256" key="3">
    <source>
        <dbReference type="ARBA" id="ARBA00007069"/>
    </source>
</evidence>
<keyword evidence="5 10" id="KW-1003">Cell membrane</keyword>
<feature type="transmembrane region" description="Helical" evidence="10">
    <location>
        <begin position="160"/>
        <end position="177"/>
    </location>
</feature>
<comment type="function">
    <text evidence="1">Part of the binding-protein-dependent transport system for phosphate; probably responsible for the translocation of the substrate across the membrane.</text>
</comment>
<comment type="caution">
    <text evidence="12">The sequence shown here is derived from an EMBL/GenBank/DDBJ whole genome shotgun (WGS) entry which is preliminary data.</text>
</comment>
<dbReference type="Gene3D" id="1.10.3720.10">
    <property type="entry name" value="MetI-like"/>
    <property type="match status" value="1"/>
</dbReference>
<dbReference type="InterPro" id="IPR051408">
    <property type="entry name" value="Phosphate_transprt_permease"/>
</dbReference>
<evidence type="ECO:0000256" key="8">
    <source>
        <dbReference type="ARBA" id="ARBA00022989"/>
    </source>
</evidence>
<dbReference type="SUPFAM" id="SSF161098">
    <property type="entry name" value="MetI-like"/>
    <property type="match status" value="1"/>
</dbReference>
<dbReference type="InterPro" id="IPR005672">
    <property type="entry name" value="Phosphate_PstA"/>
</dbReference>
<feature type="transmembrane region" description="Helical" evidence="10">
    <location>
        <begin position="128"/>
        <end position="154"/>
    </location>
</feature>
<keyword evidence="6" id="KW-0592">Phosphate transport</keyword>
<dbReference type="EMBL" id="JAFLEQ010000017">
    <property type="protein sequence ID" value="MBN9645022.1"/>
    <property type="molecule type" value="Genomic_DNA"/>
</dbReference>
<feature type="transmembrane region" description="Helical" evidence="10">
    <location>
        <begin position="94"/>
        <end position="116"/>
    </location>
</feature>
<dbReference type="CDD" id="cd06261">
    <property type="entry name" value="TM_PBP2"/>
    <property type="match status" value="1"/>
</dbReference>
<dbReference type="PANTHER" id="PTHR42922:SF1">
    <property type="entry name" value="PHOSPHATE TRANSPORT SYSTEM PERMEASE PROTEIN PSTA"/>
    <property type="match status" value="1"/>
</dbReference>
<gene>
    <name evidence="12" type="primary">pstA</name>
    <name evidence="12" type="ORF">JZY06_10445</name>
</gene>
<dbReference type="InterPro" id="IPR000515">
    <property type="entry name" value="MetI-like"/>
</dbReference>
<comment type="subcellular location">
    <subcellularLocation>
        <location evidence="2 10">Cell membrane</location>
        <topology evidence="2 10">Multi-pass membrane protein</topology>
    </subcellularLocation>
</comment>
<dbReference type="Pfam" id="PF00528">
    <property type="entry name" value="BPD_transp_1"/>
    <property type="match status" value="1"/>
</dbReference>
<evidence type="ECO:0000256" key="4">
    <source>
        <dbReference type="ARBA" id="ARBA00022448"/>
    </source>
</evidence>
<keyword evidence="9 10" id="KW-0472">Membrane</keyword>
<feature type="transmembrane region" description="Helical" evidence="10">
    <location>
        <begin position="209"/>
        <end position="230"/>
    </location>
</feature>
<keyword evidence="8 10" id="KW-1133">Transmembrane helix</keyword>
<sequence length="308" mass="32866">MTTATVTAKAAARNLGNTTFTPPSGRRKVSNYIAYGLVYAAIAIALIPLGWVLFELVHRGIGQVISAEWWGKSQLGVTSDMAAGGAVHAMIGTFVQVTICAVLSIPIGVFTAIYLVEYGNNGRLAQVTTFMVDILSGVPSIVAALFVYSMWIVLFGFERSGMAVALALVLLMIPVVVRTTEEMLRIVPQDLREAAYALGVPKWKTIIKIVLPTAWSGIVTGIMIAIARVMGESAPVLILVGSSASINWSPLSGNQSSLPLMMLDMYRADFQGPAVDKMWGAALTLVLLIAILTIGARILSVRVTGKQK</sequence>
<dbReference type="Proteomes" id="UP000664332">
    <property type="component" value="Unassembled WGS sequence"/>
</dbReference>
<dbReference type="GO" id="GO:0005886">
    <property type="term" value="C:plasma membrane"/>
    <property type="evidence" value="ECO:0007669"/>
    <property type="project" value="UniProtKB-SubCell"/>
</dbReference>
<dbReference type="RefSeq" id="WP_207279509.1">
    <property type="nucleotide sequence ID" value="NZ_JAFLEQ010000017.1"/>
</dbReference>
<keyword evidence="13" id="KW-1185">Reference proteome</keyword>
<protein>
    <recommendedName>
        <fullName evidence="10">Phosphate transport system permease protein PstA</fullName>
    </recommendedName>
</protein>
<dbReference type="GO" id="GO:0035435">
    <property type="term" value="P:phosphate ion transmembrane transport"/>
    <property type="evidence" value="ECO:0007669"/>
    <property type="project" value="InterPro"/>
</dbReference>
<evidence type="ECO:0000256" key="10">
    <source>
        <dbReference type="RuleBase" id="RU363043"/>
    </source>
</evidence>
<evidence type="ECO:0000256" key="9">
    <source>
        <dbReference type="ARBA" id="ARBA00023136"/>
    </source>
</evidence>
<accession>A0A939IYU1</accession>
<evidence type="ECO:0000256" key="2">
    <source>
        <dbReference type="ARBA" id="ARBA00004651"/>
    </source>
</evidence>
<comment type="similarity">
    <text evidence="3 10">Belongs to the binding-protein-dependent transport system permease family. CysTW subfamily.</text>
</comment>
<reference evidence="12" key="1">
    <citation type="submission" date="2021-03" db="EMBL/GenBank/DDBJ databases">
        <authorList>
            <person name="Sun Q."/>
        </authorList>
    </citation>
    <scope>NUCLEOTIDE SEQUENCE</scope>
    <source>
        <strain evidence="12">CCM 8862</strain>
    </source>
</reference>
<organism evidence="12 13">
    <name type="scientific">Corynebacterium mendelii</name>
    <dbReference type="NCBI Taxonomy" id="2765362"/>
    <lineage>
        <taxon>Bacteria</taxon>
        <taxon>Bacillati</taxon>
        <taxon>Actinomycetota</taxon>
        <taxon>Actinomycetes</taxon>
        <taxon>Mycobacteriales</taxon>
        <taxon>Corynebacteriaceae</taxon>
        <taxon>Corynebacterium</taxon>
    </lineage>
</organism>